<dbReference type="PANTHER" id="PTHR47354:SF5">
    <property type="entry name" value="PROTEIN RFBI"/>
    <property type="match status" value="1"/>
</dbReference>
<dbReference type="InterPro" id="IPR008333">
    <property type="entry name" value="Cbr1-like_FAD-bd_dom"/>
</dbReference>
<dbReference type="InterPro" id="IPR006058">
    <property type="entry name" value="2Fe2S_fd_BS"/>
</dbReference>
<dbReference type="InterPro" id="IPR017938">
    <property type="entry name" value="Riboflavin_synthase-like_b-brl"/>
</dbReference>
<dbReference type="InterPro" id="IPR039261">
    <property type="entry name" value="FNR_nucleotide-bd"/>
</dbReference>
<evidence type="ECO:0000259" key="2">
    <source>
        <dbReference type="PROSITE" id="PS51384"/>
    </source>
</evidence>
<dbReference type="InterPro" id="IPR001041">
    <property type="entry name" value="2Fe-2S_ferredoxin-type"/>
</dbReference>
<dbReference type="SUPFAM" id="SSF54292">
    <property type="entry name" value="2Fe-2S ferredoxin-like"/>
    <property type="match status" value="1"/>
</dbReference>
<proteinExistence type="predicted"/>
<dbReference type="SUPFAM" id="SSF63380">
    <property type="entry name" value="Riboflavin synthase domain-like"/>
    <property type="match status" value="1"/>
</dbReference>
<dbReference type="InterPro" id="IPR001433">
    <property type="entry name" value="OxRdtase_FAD/NAD-bd"/>
</dbReference>
<dbReference type="PROSITE" id="PS00197">
    <property type="entry name" value="2FE2S_FER_1"/>
    <property type="match status" value="1"/>
</dbReference>
<organism evidence="3 4">
    <name type="scientific">Zavarzinia compransoris</name>
    <dbReference type="NCBI Taxonomy" id="1264899"/>
    <lineage>
        <taxon>Bacteria</taxon>
        <taxon>Pseudomonadati</taxon>
        <taxon>Pseudomonadota</taxon>
        <taxon>Alphaproteobacteria</taxon>
        <taxon>Rhodospirillales</taxon>
        <taxon>Zavarziniaceae</taxon>
        <taxon>Zavarzinia</taxon>
    </lineage>
</organism>
<dbReference type="Proteomes" id="UP000246077">
    <property type="component" value="Unassembled WGS sequence"/>
</dbReference>
<dbReference type="InterPro" id="IPR017927">
    <property type="entry name" value="FAD-bd_FR_type"/>
</dbReference>
<dbReference type="Gene3D" id="3.40.50.80">
    <property type="entry name" value="Nucleotide-binding domain of ferredoxin-NADP reductase (FNR) module"/>
    <property type="match status" value="1"/>
</dbReference>
<dbReference type="GO" id="GO:0016491">
    <property type="term" value="F:oxidoreductase activity"/>
    <property type="evidence" value="ECO:0007669"/>
    <property type="project" value="InterPro"/>
</dbReference>
<sequence length="346" mass="35460">MFGRLFGRKTETPTITLAPSGRVIEAPKGATILGAALKAGVDYPSNCRVGSCGACKSRLVEGEIRALTDFSYTLSADELSAGCILACQAVPKGPVVVQPLAVADSTVAGRILRQDGLTHDIQDITLALDSTIDFKAGQYATLSVPGVAEGRCYSFAHAPQGDGTARFIIRHVPGGAFTGWLFGGDRAGTAISLGQPRGDFGLKAPGPGLFIAGGSGLGPVLSVLETLAAAGDRRKLTLLFGARTAADLYARDRLDALSRQLDLTVRFILSAEPAGSDWAGERGLVTAPLAEMPLPAAAALCGPPAMIDAAIAVLRGRGLAPAAISFDKFTDQSSGGQSSGAQRPAA</sequence>
<dbReference type="CDD" id="cd00207">
    <property type="entry name" value="fer2"/>
    <property type="match status" value="1"/>
</dbReference>
<keyword evidence="4" id="KW-1185">Reference proteome</keyword>
<dbReference type="RefSeq" id="WP_109920377.1">
    <property type="nucleotide sequence ID" value="NZ_QGLF01000002.1"/>
</dbReference>
<dbReference type="InterPro" id="IPR050415">
    <property type="entry name" value="MRET"/>
</dbReference>
<dbReference type="AlphaFoldDB" id="A0A317E581"/>
<dbReference type="PANTHER" id="PTHR47354">
    <property type="entry name" value="NADH OXIDOREDUCTASE HCR"/>
    <property type="match status" value="1"/>
</dbReference>
<reference evidence="4" key="1">
    <citation type="submission" date="2018-05" db="EMBL/GenBank/DDBJ databases">
        <title>Zavarzinia sp. HR-AS.</title>
        <authorList>
            <person name="Lee Y."/>
            <person name="Jeon C.O."/>
        </authorList>
    </citation>
    <scope>NUCLEOTIDE SEQUENCE [LARGE SCALE GENOMIC DNA]</scope>
    <source>
        <strain evidence="4">DSM 1231</strain>
    </source>
</reference>
<dbReference type="PROSITE" id="PS51384">
    <property type="entry name" value="FAD_FR"/>
    <property type="match status" value="1"/>
</dbReference>
<dbReference type="OrthoDB" id="9806195at2"/>
<evidence type="ECO:0000313" key="4">
    <source>
        <dbReference type="Proteomes" id="UP000246077"/>
    </source>
</evidence>
<dbReference type="PRINTS" id="PR00410">
    <property type="entry name" value="PHEHYDRXLASE"/>
</dbReference>
<dbReference type="Gene3D" id="3.10.20.30">
    <property type="match status" value="1"/>
</dbReference>
<dbReference type="Pfam" id="PF00970">
    <property type="entry name" value="FAD_binding_6"/>
    <property type="match status" value="1"/>
</dbReference>
<dbReference type="InterPro" id="IPR036010">
    <property type="entry name" value="2Fe-2S_ferredoxin-like_sf"/>
</dbReference>
<dbReference type="SUPFAM" id="SSF52343">
    <property type="entry name" value="Ferredoxin reductase-like, C-terminal NADP-linked domain"/>
    <property type="match status" value="1"/>
</dbReference>
<gene>
    <name evidence="3" type="ORF">DKG75_06970</name>
</gene>
<evidence type="ECO:0000313" key="3">
    <source>
        <dbReference type="EMBL" id="PWR21732.1"/>
    </source>
</evidence>
<feature type="domain" description="2Fe-2S ferredoxin-type" evidence="1">
    <location>
        <begin position="13"/>
        <end position="103"/>
    </location>
</feature>
<protein>
    <recommendedName>
        <fullName evidence="5">Oxidoreductase</fullName>
    </recommendedName>
</protein>
<accession>A0A317E581</accession>
<dbReference type="Pfam" id="PF00175">
    <property type="entry name" value="NAD_binding_1"/>
    <property type="match status" value="1"/>
</dbReference>
<evidence type="ECO:0008006" key="5">
    <source>
        <dbReference type="Google" id="ProtNLM"/>
    </source>
</evidence>
<dbReference type="Pfam" id="PF00111">
    <property type="entry name" value="Fer2"/>
    <property type="match status" value="1"/>
</dbReference>
<feature type="domain" description="FAD-binding FR-type" evidence="2">
    <location>
        <begin position="104"/>
        <end position="203"/>
    </location>
</feature>
<dbReference type="Gene3D" id="2.40.30.10">
    <property type="entry name" value="Translation factors"/>
    <property type="match status" value="1"/>
</dbReference>
<dbReference type="EMBL" id="QGLF01000002">
    <property type="protein sequence ID" value="PWR21732.1"/>
    <property type="molecule type" value="Genomic_DNA"/>
</dbReference>
<dbReference type="GO" id="GO:0051537">
    <property type="term" value="F:2 iron, 2 sulfur cluster binding"/>
    <property type="evidence" value="ECO:0007669"/>
    <property type="project" value="InterPro"/>
</dbReference>
<evidence type="ECO:0000259" key="1">
    <source>
        <dbReference type="PROSITE" id="PS51085"/>
    </source>
</evidence>
<name>A0A317E581_9PROT</name>
<dbReference type="InterPro" id="IPR012675">
    <property type="entry name" value="Beta-grasp_dom_sf"/>
</dbReference>
<comment type="caution">
    <text evidence="3">The sequence shown here is derived from an EMBL/GenBank/DDBJ whole genome shotgun (WGS) entry which is preliminary data.</text>
</comment>
<dbReference type="PROSITE" id="PS51085">
    <property type="entry name" value="2FE2S_FER_2"/>
    <property type="match status" value="1"/>
</dbReference>